<sequence length="335" mass="36836">MDRIGKDRDFTPPQLSGPADRLYRFIAESPGSTVERAAEVLDLSTSELEEAVRDLRALGLLSTATTGTGSLVPYPVEFARIKVLNPLQQDLNRIQSLVDQLRGDLDELDLHAPHRQHDYCSLEIVPELADVRRLITGFAAECREEALTSQPGGARMEEVLAEGMDRTTKLLGRGVRMRTLYQHTARFSPATVSYVSQVIPLGAQVRTLAGGFPRCIVFDRAIAILPLLDGSTGAAVVRDPYVVSFLAEAFDRAWNTASEFSAEDDRADRVAATSEIQLTIISLLIQGESDKRIAQVVGISLRNCQRHISNIMKSIGARNRLHAGYLLSKEPFSGH</sequence>
<organism evidence="2 3">
    <name type="scientific">Streptomyces formicae</name>
    <dbReference type="NCBI Taxonomy" id="1616117"/>
    <lineage>
        <taxon>Bacteria</taxon>
        <taxon>Bacillati</taxon>
        <taxon>Actinomycetota</taxon>
        <taxon>Actinomycetes</taxon>
        <taxon>Kitasatosporales</taxon>
        <taxon>Streptomycetaceae</taxon>
        <taxon>Streptomyces</taxon>
    </lineage>
</organism>
<protein>
    <submittedName>
        <fullName evidence="2">Helix-turn-helix transcriptional regulator</fullName>
    </submittedName>
</protein>
<dbReference type="InterPro" id="IPR016032">
    <property type="entry name" value="Sig_transdc_resp-reg_C-effctor"/>
</dbReference>
<reference evidence="2 3" key="1">
    <citation type="submission" date="2021-03" db="EMBL/GenBank/DDBJ databases">
        <title>Complete genome of Streptomyces formicae strain 1H-GS9 (DSM 100524).</title>
        <authorList>
            <person name="Atanasov K.E."/>
            <person name="Altabella T."/>
            <person name="Ferrer A."/>
        </authorList>
    </citation>
    <scope>NUCLEOTIDE SEQUENCE [LARGE SCALE GENOMIC DNA]</scope>
    <source>
        <strain evidence="2 3">1H-GS9</strain>
    </source>
</reference>
<gene>
    <name evidence="2" type="ORF">J4032_16770</name>
</gene>
<dbReference type="EMBL" id="CP071872">
    <property type="protein sequence ID" value="UNM12951.1"/>
    <property type="molecule type" value="Genomic_DNA"/>
</dbReference>
<proteinExistence type="predicted"/>
<dbReference type="SMART" id="SM00421">
    <property type="entry name" value="HTH_LUXR"/>
    <property type="match status" value="1"/>
</dbReference>
<dbReference type="Proteomes" id="UP000828924">
    <property type="component" value="Chromosome"/>
</dbReference>
<dbReference type="InterPro" id="IPR051797">
    <property type="entry name" value="TrmB-like"/>
</dbReference>
<dbReference type="SUPFAM" id="SSF46894">
    <property type="entry name" value="C-terminal effector domain of the bipartite response regulators"/>
    <property type="match status" value="1"/>
</dbReference>
<keyword evidence="3" id="KW-1185">Reference proteome</keyword>
<accession>A0ABY3WR37</accession>
<dbReference type="InterPro" id="IPR000792">
    <property type="entry name" value="Tscrpt_reg_LuxR_C"/>
</dbReference>
<evidence type="ECO:0000313" key="2">
    <source>
        <dbReference type="EMBL" id="UNM12951.1"/>
    </source>
</evidence>
<dbReference type="Pfam" id="PF00196">
    <property type="entry name" value="GerE"/>
    <property type="match status" value="1"/>
</dbReference>
<evidence type="ECO:0000313" key="3">
    <source>
        <dbReference type="Proteomes" id="UP000828924"/>
    </source>
</evidence>
<evidence type="ECO:0000259" key="1">
    <source>
        <dbReference type="SMART" id="SM00421"/>
    </source>
</evidence>
<feature type="domain" description="HTH luxR-type" evidence="1">
    <location>
        <begin position="270"/>
        <end position="327"/>
    </location>
</feature>
<dbReference type="RefSeq" id="WP_242331655.1">
    <property type="nucleotide sequence ID" value="NZ_CP071872.1"/>
</dbReference>
<dbReference type="PANTHER" id="PTHR34293:SF1">
    <property type="entry name" value="HTH-TYPE TRANSCRIPTIONAL REGULATOR TRMBL2"/>
    <property type="match status" value="1"/>
</dbReference>
<dbReference type="InterPro" id="IPR036388">
    <property type="entry name" value="WH-like_DNA-bd_sf"/>
</dbReference>
<name>A0ABY3WR37_9ACTN</name>
<dbReference type="Gene3D" id="1.10.10.10">
    <property type="entry name" value="Winged helix-like DNA-binding domain superfamily/Winged helix DNA-binding domain"/>
    <property type="match status" value="1"/>
</dbReference>
<dbReference type="PANTHER" id="PTHR34293">
    <property type="entry name" value="HTH-TYPE TRANSCRIPTIONAL REGULATOR TRMBL2"/>
    <property type="match status" value="1"/>
</dbReference>